<keyword evidence="3" id="KW-1185">Reference proteome</keyword>
<accession>A0ABN0TJ68</accession>
<dbReference type="RefSeq" id="WP_344647086.1">
    <property type="nucleotide sequence ID" value="NZ_BAAAGX010000003.1"/>
</dbReference>
<protein>
    <recommendedName>
        <fullName evidence="1">O-acyltransferase WSD1 C-terminal domain-containing protein</fullName>
    </recommendedName>
</protein>
<feature type="domain" description="O-acyltransferase WSD1 C-terminal" evidence="1">
    <location>
        <begin position="2"/>
        <end position="71"/>
    </location>
</feature>
<evidence type="ECO:0000259" key="1">
    <source>
        <dbReference type="Pfam" id="PF06974"/>
    </source>
</evidence>
<name>A0ABN0TJ68_9ACTN</name>
<reference evidence="2 3" key="1">
    <citation type="journal article" date="2019" name="Int. J. Syst. Evol. Microbiol.">
        <title>The Global Catalogue of Microorganisms (GCM) 10K type strain sequencing project: providing services to taxonomists for standard genome sequencing and annotation.</title>
        <authorList>
            <consortium name="The Broad Institute Genomics Platform"/>
            <consortium name="The Broad Institute Genome Sequencing Center for Infectious Disease"/>
            <person name="Wu L."/>
            <person name="Ma J."/>
        </authorList>
    </citation>
    <scope>NUCLEOTIDE SEQUENCE [LARGE SCALE GENOMIC DNA]</scope>
    <source>
        <strain evidence="2 3">JCM 10425</strain>
    </source>
</reference>
<dbReference type="EMBL" id="BAAAGX010000003">
    <property type="protein sequence ID" value="GAA0222990.1"/>
    <property type="molecule type" value="Genomic_DNA"/>
</dbReference>
<evidence type="ECO:0000313" key="2">
    <source>
        <dbReference type="EMBL" id="GAA0222990.1"/>
    </source>
</evidence>
<gene>
    <name evidence="2" type="ORF">GCM10009539_05250</name>
</gene>
<comment type="caution">
    <text evidence="2">The sequence shown here is derived from an EMBL/GenBank/DDBJ whole genome shotgun (WGS) entry which is preliminary data.</text>
</comment>
<dbReference type="InterPro" id="IPR009721">
    <property type="entry name" value="O-acyltransferase_WSD1_C"/>
</dbReference>
<dbReference type="Pfam" id="PF06974">
    <property type="entry name" value="WS_DGAT_C"/>
    <property type="match status" value="1"/>
</dbReference>
<dbReference type="Proteomes" id="UP001500967">
    <property type="component" value="Unassembled WGS sequence"/>
</dbReference>
<organism evidence="2 3">
    <name type="scientific">Cryptosporangium japonicum</name>
    <dbReference type="NCBI Taxonomy" id="80872"/>
    <lineage>
        <taxon>Bacteria</taxon>
        <taxon>Bacillati</taxon>
        <taxon>Actinomycetota</taxon>
        <taxon>Actinomycetes</taxon>
        <taxon>Cryptosporangiales</taxon>
        <taxon>Cryptosporangiaceae</taxon>
        <taxon>Cryptosporangium</taxon>
    </lineage>
</organism>
<sequence length="91" mass="9353">MHVVESDLTGPAAPISVFGAKVRTVIPIGSLAGNVPISVLALSYAGELVVAIQTDADAVPDAEILVEGVRAEWKAWHGTNDPRRGAAPATP</sequence>
<proteinExistence type="predicted"/>
<evidence type="ECO:0000313" key="3">
    <source>
        <dbReference type="Proteomes" id="UP001500967"/>
    </source>
</evidence>